<accession>A0A1I7ZZ96</accession>
<dbReference type="PANTHER" id="PTHR45842">
    <property type="entry name" value="SYNAPTIC ADHESION-LIKE MOLECULE SALM"/>
    <property type="match status" value="1"/>
</dbReference>
<evidence type="ECO:0000256" key="2">
    <source>
        <dbReference type="ARBA" id="ARBA00022614"/>
    </source>
</evidence>
<feature type="domain" description="TIR" evidence="8">
    <location>
        <begin position="1047"/>
        <end position="1192"/>
    </location>
</feature>
<feature type="transmembrane region" description="Helical" evidence="6">
    <location>
        <begin position="988"/>
        <end position="1012"/>
    </location>
</feature>
<dbReference type="Pfam" id="PF13855">
    <property type="entry name" value="LRR_8"/>
    <property type="match status" value="6"/>
</dbReference>
<keyword evidence="6" id="KW-0812">Transmembrane</keyword>
<evidence type="ECO:0000256" key="3">
    <source>
        <dbReference type="ARBA" id="ARBA00022729"/>
    </source>
</evidence>
<protein>
    <submittedName>
        <fullName evidence="10">TIR domain-containing protein</fullName>
    </submittedName>
</protein>
<dbReference type="Gene3D" id="3.80.10.10">
    <property type="entry name" value="Ribonuclease Inhibitor"/>
    <property type="match status" value="5"/>
</dbReference>
<dbReference type="InterPro" id="IPR001611">
    <property type="entry name" value="Leu-rich_rpt"/>
</dbReference>
<dbReference type="SUPFAM" id="SSF52200">
    <property type="entry name" value="Toll/Interleukin receptor TIR domain"/>
    <property type="match status" value="1"/>
</dbReference>
<dbReference type="InterPro" id="IPR032675">
    <property type="entry name" value="LRR_dom_sf"/>
</dbReference>
<evidence type="ECO:0000256" key="1">
    <source>
        <dbReference type="ARBA" id="ARBA00009634"/>
    </source>
</evidence>
<keyword evidence="4" id="KW-0677">Repeat</keyword>
<dbReference type="WBParaSite" id="L893_g31128.t1">
    <property type="protein sequence ID" value="L893_g31128.t1"/>
    <property type="gene ID" value="L893_g31128"/>
</dbReference>
<dbReference type="SMART" id="SM00369">
    <property type="entry name" value="LRR_TYP"/>
    <property type="match status" value="14"/>
</dbReference>
<evidence type="ECO:0000256" key="4">
    <source>
        <dbReference type="ARBA" id="ARBA00022737"/>
    </source>
</evidence>
<dbReference type="SUPFAM" id="SSF52047">
    <property type="entry name" value="RNI-like"/>
    <property type="match status" value="1"/>
</dbReference>
<evidence type="ECO:0000313" key="10">
    <source>
        <dbReference type="WBParaSite" id="L893_g31128.t1"/>
    </source>
</evidence>
<dbReference type="PANTHER" id="PTHR45842:SF12">
    <property type="entry name" value="KEKKON 5, ISOFORM A"/>
    <property type="match status" value="1"/>
</dbReference>
<evidence type="ECO:0000256" key="7">
    <source>
        <dbReference type="SAM" id="SignalP"/>
    </source>
</evidence>
<keyword evidence="9" id="KW-1185">Reference proteome</keyword>
<organism evidence="9 10">
    <name type="scientific">Steinernema glaseri</name>
    <dbReference type="NCBI Taxonomy" id="37863"/>
    <lineage>
        <taxon>Eukaryota</taxon>
        <taxon>Metazoa</taxon>
        <taxon>Ecdysozoa</taxon>
        <taxon>Nematoda</taxon>
        <taxon>Chromadorea</taxon>
        <taxon>Rhabditida</taxon>
        <taxon>Tylenchina</taxon>
        <taxon>Panagrolaimomorpha</taxon>
        <taxon>Strongyloidoidea</taxon>
        <taxon>Steinernematidae</taxon>
        <taxon>Steinernema</taxon>
    </lineage>
</organism>
<keyword evidence="2" id="KW-0433">Leucine-rich repeat</keyword>
<dbReference type="PROSITE" id="PS50104">
    <property type="entry name" value="TIR"/>
    <property type="match status" value="1"/>
</dbReference>
<keyword evidence="6" id="KW-0472">Membrane</keyword>
<comment type="similarity">
    <text evidence="1">Belongs to the Toll-like receptor family.</text>
</comment>
<keyword evidence="3 7" id="KW-0732">Signal</keyword>
<dbReference type="Gene3D" id="3.40.50.10140">
    <property type="entry name" value="Toll/interleukin-1 receptor homology (TIR) domain"/>
    <property type="match status" value="1"/>
</dbReference>
<name>A0A1I7ZZ96_9BILA</name>
<evidence type="ECO:0000256" key="6">
    <source>
        <dbReference type="SAM" id="Phobius"/>
    </source>
</evidence>
<dbReference type="AlphaFoldDB" id="A0A1I7ZZ96"/>
<sequence length="1221" mass="135973">MDSTLVVLLLLVLLALFSAPVSGYSNQLFRSSCPKRCHCVPDIEANRLLISCRWQEIPSEAFASFPANITKSLSVECADSDAPSPLPNGALREFSSLAEIRIKNCRLEGGLAPRSLEGLSTLRALHLDSTRGIRFSEGAFRHVPKLEQLSVVDSQLDGFPEAALCDLRNLQILNVSHNLIDSANLGIASKCNLDVLLSADLSGNRVGAIEERDLWSFPSLRQLYLAGNAISRLDNHAFARSSQLQHLDLNDNRLAVVGRIPEGISNLNLANNQLTLISATVANLASLKKLNVSGNAIDLSTPFSLASSQLETLDLSANRFPSIPFNVFERSTGALKELNVAGNRIQALQPRAFRNFTRLQKLDISGNQLKNIADETFAGLEQLEELKVAGNEIVHVDIGVFNEIGRSLVVFDASKNALQEIPVAIGKLSRAKHLNFARNHITKAYKFVLSKMPHLRSVDLSENRLQRVDSFVFADCPHLETLVLRHNRIDEINADAFSKCPRLRHLDLSENFVSKFNGSLTELSELDLLNASSNAVEILEWREFPSTLRHLVLDHNLITLIGSAESSKVREVELQFNRIMSLAADQLPRSLETLNVSRNAISVLADHVFRFSSHLRALDLRFNQLKTLKESMFTVELEQTPQMALLVAENPLDCSCDLDWIKKPKSKARQLVRIVEPETTFCQLQLQSEQRVSLADVERKQLLCGYEQMCEPECICCQYGNCDCKSICPQGCSCFHDASFETNVVHCSALNGSAARSFTPRDLPMFATHVYLERLELPVIKSGDFFGRSRLLHLHINASNVETVEPKAFSGLPSLQLLDLSKNRISTLNGSELVKTAKIAYLFLNDNRLRAFEPELAASLPNLQVLSLNGNQLEDLPKPLVGMASGRLSSVSLGKNPFRCDCSDRFLMQSWLPENSERVVDVDAIFCVENVTRAFRENDTTTLTAFPPNQGPDIFTMPMLQFVVEGNRSFCVPQASGIFGQNPTENSLLMSSLVVVALLISLATVALVVALFRKTHAAYSQRRYKKATPSLNCSSTTPGCSPLPPLIHYDAFVAYSRKDEKMVIDKICRRLEEEEQMILCLLHRDAPSAYSSRFHSISDDLLRQVDQSQSLILVLTKHFLENEWITLQIKTSLQYFAKSKNKKLITVVCKDVDANQLDPDLGQILRKNDHIMITESIPLGSDIFWNRLKSALPMRDPATSDCSQSQIYSEMYGSIVPSDIV</sequence>
<dbReference type="SMART" id="SM00364">
    <property type="entry name" value="LRR_BAC"/>
    <property type="match status" value="7"/>
</dbReference>
<keyword evidence="6" id="KW-1133">Transmembrane helix</keyword>
<evidence type="ECO:0000313" key="9">
    <source>
        <dbReference type="Proteomes" id="UP000095287"/>
    </source>
</evidence>
<dbReference type="SMART" id="SM00255">
    <property type="entry name" value="TIR"/>
    <property type="match status" value="1"/>
</dbReference>
<dbReference type="SMART" id="SM00365">
    <property type="entry name" value="LRR_SD22"/>
    <property type="match status" value="6"/>
</dbReference>
<reference evidence="10" key="1">
    <citation type="submission" date="2016-11" db="UniProtKB">
        <authorList>
            <consortium name="WormBaseParasite"/>
        </authorList>
    </citation>
    <scope>IDENTIFICATION</scope>
</reference>
<keyword evidence="5" id="KW-0325">Glycoprotein</keyword>
<dbReference type="InterPro" id="IPR035897">
    <property type="entry name" value="Toll_tir_struct_dom_sf"/>
</dbReference>
<dbReference type="PROSITE" id="PS51450">
    <property type="entry name" value="LRR"/>
    <property type="match status" value="6"/>
</dbReference>
<proteinExistence type="inferred from homology"/>
<dbReference type="Pfam" id="PF13676">
    <property type="entry name" value="TIR_2"/>
    <property type="match status" value="1"/>
</dbReference>
<evidence type="ECO:0000259" key="8">
    <source>
        <dbReference type="PROSITE" id="PS50104"/>
    </source>
</evidence>
<dbReference type="GO" id="GO:0007165">
    <property type="term" value="P:signal transduction"/>
    <property type="evidence" value="ECO:0007669"/>
    <property type="project" value="InterPro"/>
</dbReference>
<dbReference type="Proteomes" id="UP000095287">
    <property type="component" value="Unplaced"/>
</dbReference>
<dbReference type="InterPro" id="IPR000157">
    <property type="entry name" value="TIR_dom"/>
</dbReference>
<feature type="chain" id="PRO_5009314098" evidence="7">
    <location>
        <begin position="24"/>
        <end position="1221"/>
    </location>
</feature>
<evidence type="ECO:0000256" key="5">
    <source>
        <dbReference type="ARBA" id="ARBA00023180"/>
    </source>
</evidence>
<dbReference type="InterPro" id="IPR003591">
    <property type="entry name" value="Leu-rich_rpt_typical-subtyp"/>
</dbReference>
<dbReference type="InterPro" id="IPR050467">
    <property type="entry name" value="LRFN"/>
</dbReference>
<feature type="signal peptide" evidence="7">
    <location>
        <begin position="1"/>
        <end position="23"/>
    </location>
</feature>
<dbReference type="SUPFAM" id="SSF52058">
    <property type="entry name" value="L domain-like"/>
    <property type="match status" value="2"/>
</dbReference>